<name>A0ABW2FEZ2_9BACL</name>
<dbReference type="Gene3D" id="3.40.190.10">
    <property type="entry name" value="Periplasmic binding protein-like II"/>
    <property type="match status" value="1"/>
</dbReference>
<dbReference type="Proteomes" id="UP001596378">
    <property type="component" value="Unassembled WGS sequence"/>
</dbReference>
<evidence type="ECO:0000256" key="2">
    <source>
        <dbReference type="ARBA" id="ARBA00022448"/>
    </source>
</evidence>
<proteinExistence type="inferred from homology"/>
<dbReference type="EMBL" id="JBHTAI010000011">
    <property type="protein sequence ID" value="MFC7150484.1"/>
    <property type="molecule type" value="Genomic_DNA"/>
</dbReference>
<accession>A0ABW2FEZ2</accession>
<dbReference type="InterPro" id="IPR030678">
    <property type="entry name" value="Peptide/Ni-bd"/>
</dbReference>
<reference evidence="7" key="1">
    <citation type="journal article" date="2019" name="Int. J. Syst. Evol. Microbiol.">
        <title>The Global Catalogue of Microorganisms (GCM) 10K type strain sequencing project: providing services to taxonomists for standard genome sequencing and annotation.</title>
        <authorList>
            <consortium name="The Broad Institute Genomics Platform"/>
            <consortium name="The Broad Institute Genome Sequencing Center for Infectious Disease"/>
            <person name="Wu L."/>
            <person name="Ma J."/>
        </authorList>
    </citation>
    <scope>NUCLEOTIDE SEQUENCE [LARGE SCALE GENOMIC DNA]</scope>
    <source>
        <strain evidence="7">KCTC 12907</strain>
    </source>
</reference>
<organism evidence="6 7">
    <name type="scientific">Cohnella cellulosilytica</name>
    <dbReference type="NCBI Taxonomy" id="986710"/>
    <lineage>
        <taxon>Bacteria</taxon>
        <taxon>Bacillati</taxon>
        <taxon>Bacillota</taxon>
        <taxon>Bacilli</taxon>
        <taxon>Bacillales</taxon>
        <taxon>Paenibacillaceae</taxon>
        <taxon>Cohnella</taxon>
    </lineage>
</organism>
<comment type="caution">
    <text evidence="6">The sequence shown here is derived from an EMBL/GenBank/DDBJ whole genome shotgun (WGS) entry which is preliminary data.</text>
</comment>
<protein>
    <submittedName>
        <fullName evidence="6">ABC transporter substrate-binding protein</fullName>
    </submittedName>
</protein>
<evidence type="ECO:0000256" key="3">
    <source>
        <dbReference type="ARBA" id="ARBA00022729"/>
    </source>
</evidence>
<sequence length="531" mass="59210">MGDSTTRKRRLGWTGLALAFAVMLAACSGGSNGNGASSSGEAAVSSPPASASGEEKTLRIRFYDDPAGFDPATIFRTENESIAFNIYSGLMTYNSQGELVPDLAESWETPDNRTWTFRLRQGVQWQQDYGEFTSADVLYSYQRIIDPAVASPYANEFGNVEAFEAPDPYTVVIKLKSPDGNFLHQVANYHQGQIVKKEAVEKYGDQYMWNPVGTGPYFIESITTNSQIVMARHDGYYKGPAPIGKLVFSIIKDDDTAAIALQNGEVDVAMRIEKTELLQRLEQAGFKLNKLSDRAVNVRMFNESVKPLEDVRVRQAWAHAVDWAGNIEATNPLGQSPTFNILPKWMDVYTDDVPRYEYNPEKAKELLAEAGYPNGFTVTEHIRQVEESDQLEQENLRAVGINLQFEIVEAAQYNKIRNDGTFEVSGRLLPAVNPDTILFSYLHPNNIAPKGMNGARYDNPELTAKLEAARAEIDPEQRKALYAEVQKIAMTDLPYIPMLSANGYWPSANYVLNLALTPLSQVNYYEVDIAK</sequence>
<dbReference type="RefSeq" id="WP_378052879.1">
    <property type="nucleotide sequence ID" value="NZ_JBHMDN010000069.1"/>
</dbReference>
<evidence type="ECO:0000256" key="1">
    <source>
        <dbReference type="ARBA" id="ARBA00005695"/>
    </source>
</evidence>
<comment type="similarity">
    <text evidence="1">Belongs to the bacterial solute-binding protein 5 family.</text>
</comment>
<gene>
    <name evidence="6" type="ORF">ACFQMJ_18285</name>
</gene>
<feature type="signal peptide" evidence="4">
    <location>
        <begin position="1"/>
        <end position="33"/>
    </location>
</feature>
<dbReference type="PANTHER" id="PTHR30290:SF9">
    <property type="entry name" value="OLIGOPEPTIDE-BINDING PROTEIN APPA"/>
    <property type="match status" value="1"/>
</dbReference>
<feature type="domain" description="Solute-binding protein family 5" evidence="5">
    <location>
        <begin position="98"/>
        <end position="439"/>
    </location>
</feature>
<keyword evidence="3 4" id="KW-0732">Signal</keyword>
<evidence type="ECO:0000256" key="4">
    <source>
        <dbReference type="SAM" id="SignalP"/>
    </source>
</evidence>
<dbReference type="PIRSF" id="PIRSF002741">
    <property type="entry name" value="MppA"/>
    <property type="match status" value="1"/>
</dbReference>
<dbReference type="Gene3D" id="3.90.76.10">
    <property type="entry name" value="Dipeptide-binding Protein, Domain 1"/>
    <property type="match status" value="1"/>
</dbReference>
<dbReference type="PROSITE" id="PS51257">
    <property type="entry name" value="PROKAR_LIPOPROTEIN"/>
    <property type="match status" value="1"/>
</dbReference>
<keyword evidence="7" id="KW-1185">Reference proteome</keyword>
<dbReference type="SUPFAM" id="SSF53850">
    <property type="entry name" value="Periplasmic binding protein-like II"/>
    <property type="match status" value="1"/>
</dbReference>
<dbReference type="InterPro" id="IPR000914">
    <property type="entry name" value="SBP_5_dom"/>
</dbReference>
<evidence type="ECO:0000259" key="5">
    <source>
        <dbReference type="Pfam" id="PF00496"/>
    </source>
</evidence>
<dbReference type="Pfam" id="PF00496">
    <property type="entry name" value="SBP_bac_5"/>
    <property type="match status" value="1"/>
</dbReference>
<evidence type="ECO:0000313" key="6">
    <source>
        <dbReference type="EMBL" id="MFC7150484.1"/>
    </source>
</evidence>
<dbReference type="PANTHER" id="PTHR30290">
    <property type="entry name" value="PERIPLASMIC BINDING COMPONENT OF ABC TRANSPORTER"/>
    <property type="match status" value="1"/>
</dbReference>
<dbReference type="Gene3D" id="3.10.105.10">
    <property type="entry name" value="Dipeptide-binding Protein, Domain 3"/>
    <property type="match status" value="1"/>
</dbReference>
<keyword evidence="2" id="KW-0813">Transport</keyword>
<feature type="chain" id="PRO_5045063687" evidence="4">
    <location>
        <begin position="34"/>
        <end position="531"/>
    </location>
</feature>
<evidence type="ECO:0000313" key="7">
    <source>
        <dbReference type="Proteomes" id="UP001596378"/>
    </source>
</evidence>
<dbReference type="InterPro" id="IPR039424">
    <property type="entry name" value="SBP_5"/>
</dbReference>
<dbReference type="CDD" id="cd00995">
    <property type="entry name" value="PBP2_NikA_DppA_OppA_like"/>
    <property type="match status" value="1"/>
</dbReference>